<keyword evidence="4 11" id="KW-0378">Hydrolase</keyword>
<dbReference type="Pfam" id="PF02838">
    <property type="entry name" value="Glyco_hydro_20b"/>
    <property type="match status" value="1"/>
</dbReference>
<dbReference type="SUPFAM" id="SSF51445">
    <property type="entry name" value="(Trans)glycosidases"/>
    <property type="match status" value="1"/>
</dbReference>
<dbReference type="InterPro" id="IPR029018">
    <property type="entry name" value="Hex-like_dom2"/>
</dbReference>
<evidence type="ECO:0000256" key="5">
    <source>
        <dbReference type="ARBA" id="ARBA00023295"/>
    </source>
</evidence>
<name>A0A0J9EDG2_9RHOB</name>
<dbReference type="GO" id="GO:0030203">
    <property type="term" value="P:glycosaminoglycan metabolic process"/>
    <property type="evidence" value="ECO:0007669"/>
    <property type="project" value="TreeGrafter"/>
</dbReference>
<dbReference type="Proteomes" id="UP000037178">
    <property type="component" value="Unassembled WGS sequence"/>
</dbReference>
<dbReference type="EMBL" id="LFTY01000001">
    <property type="protein sequence ID" value="KMW60711.1"/>
    <property type="molecule type" value="Genomic_DNA"/>
</dbReference>
<dbReference type="Gene3D" id="3.30.379.10">
    <property type="entry name" value="Chitobiase/beta-hexosaminidase domain 2-like"/>
    <property type="match status" value="1"/>
</dbReference>
<dbReference type="PATRIC" id="fig|1675527.3.peg.934"/>
<keyword evidence="12" id="KW-1185">Reference proteome</keyword>
<feature type="domain" description="Beta-hexosaminidase bacterial type N-terminal" evidence="10">
    <location>
        <begin position="193"/>
        <end position="259"/>
    </location>
</feature>
<evidence type="ECO:0000256" key="6">
    <source>
        <dbReference type="ARBA" id="ARBA00030512"/>
    </source>
</evidence>
<organism evidence="11 12">
    <name type="scientific">Candidatus Rhodobacter oscarellae</name>
    <dbReference type="NCBI Taxonomy" id="1675527"/>
    <lineage>
        <taxon>Bacteria</taxon>
        <taxon>Pseudomonadati</taxon>
        <taxon>Pseudomonadota</taxon>
        <taxon>Alphaproteobacteria</taxon>
        <taxon>Rhodobacterales</taxon>
        <taxon>Rhodobacter group</taxon>
        <taxon>Rhodobacter</taxon>
    </lineage>
</organism>
<dbReference type="InterPro" id="IPR015882">
    <property type="entry name" value="HEX_bac_N"/>
</dbReference>
<reference evidence="11 12" key="1">
    <citation type="submission" date="2015-06" db="EMBL/GenBank/DDBJ databases">
        <title>Draft genome sequence of an Alphaproteobacteria species associated to the Mediterranean sponge Oscarella lobularis.</title>
        <authorList>
            <person name="Jourda C."/>
            <person name="Santini S."/>
            <person name="Claverie J.-M."/>
        </authorList>
    </citation>
    <scope>NUCLEOTIDE SEQUENCE [LARGE SCALE GENOMIC DNA]</scope>
    <source>
        <strain evidence="11">IGS</strain>
    </source>
</reference>
<evidence type="ECO:0000256" key="7">
    <source>
        <dbReference type="ARBA" id="ARBA00033000"/>
    </source>
</evidence>
<comment type="catalytic activity">
    <reaction evidence="1">
        <text>Hydrolysis of terminal non-reducing N-acetyl-D-hexosamine residues in N-acetyl-beta-D-hexosaminides.</text>
        <dbReference type="EC" id="3.2.1.52"/>
    </reaction>
</comment>
<dbReference type="InterPro" id="IPR015883">
    <property type="entry name" value="Glyco_hydro_20_cat"/>
</dbReference>
<evidence type="ECO:0000313" key="12">
    <source>
        <dbReference type="Proteomes" id="UP000037178"/>
    </source>
</evidence>
<dbReference type="GO" id="GO:0004563">
    <property type="term" value="F:beta-N-acetylhexosaminidase activity"/>
    <property type="evidence" value="ECO:0007669"/>
    <property type="project" value="UniProtKB-EC"/>
</dbReference>
<dbReference type="PANTHER" id="PTHR22600:SF57">
    <property type="entry name" value="BETA-N-ACETYLHEXOSAMINIDASE"/>
    <property type="match status" value="1"/>
</dbReference>
<protein>
    <recommendedName>
        <fullName evidence="3">beta-N-acetylhexosaminidase</fullName>
        <ecNumber evidence="3">3.2.1.52</ecNumber>
    </recommendedName>
    <alternativeName>
        <fullName evidence="6">Beta-N-acetylhexosaminidase</fullName>
    </alternativeName>
    <alternativeName>
        <fullName evidence="7">N-acetyl-beta-glucosaminidase</fullName>
    </alternativeName>
</protein>
<dbReference type="AlphaFoldDB" id="A0A0J9EDG2"/>
<comment type="caution">
    <text evidence="11">The sequence shown here is derived from an EMBL/GenBank/DDBJ whole genome shotgun (WGS) entry which is preliminary data.</text>
</comment>
<dbReference type="PANTHER" id="PTHR22600">
    <property type="entry name" value="BETA-HEXOSAMINIDASE"/>
    <property type="match status" value="1"/>
</dbReference>
<dbReference type="InterPro" id="IPR025705">
    <property type="entry name" value="Beta_hexosaminidase_sua/sub"/>
</dbReference>
<feature type="domain" description="Glycoside hydrolase family 20 catalytic" evidence="9">
    <location>
        <begin position="262"/>
        <end position="607"/>
    </location>
</feature>
<gene>
    <name evidence="11" type="ORF">AIOL_000875</name>
</gene>
<evidence type="ECO:0000313" key="11">
    <source>
        <dbReference type="EMBL" id="KMW60711.1"/>
    </source>
</evidence>
<sequence>MTLHLSQSWSPEPEGTLGTLKLTLHNLSDQMLRPTQICYTSLCRIDETSEVTGGTVIRNQGSFVALVPDAHIPAGGCLNLTLTGLIYGARTRSQGVLTAWIVERDGSCIEATLDDLEAPDGTKRGGGKLWPEGQIDLPLGLLPWPSEVEVADWAEAPQLQPAPGAPREAFQIVAALHRRLFPDAPAPFSFSAGRPVAVRADASLPAEGYRLKFTPDDITLTHHGEAAQQHGLIALAQIAHAARSDGRFQFPASGQITDAPRFGWRGLMLDVARNFHPVATHLRLLDIMAWLRMNRFHWHLIDDEGWRMPSSAYPALNTIGATRAQDAALAPQYRDGPGGQAGFFSADDIATVLQHAETHGINVMPEVEMPGHSASLIAAIPDLRDPQEPNGYYRSVQGFTNNALNPGLPRSYEVAKTLLDEAIDLFPFDTIHVGADEVDLAAWEQSPTAQSFAAEHGLASTHEMQAYFLRDIQGHLAARGRRIAAWDEAAEGGGILPDTALLFAWRSKEKTAELMAQGYDVVATPGQAYYLDMIESDGWDACGISWAGVSTPEACYAYDPGDGLPDGPGRLLGVQAAIWSEYLDTTARINTVAFPRLAAVAEAGWTPQSAKSWPRFAALSRLAPQL</sequence>
<dbReference type="GO" id="GO:0016020">
    <property type="term" value="C:membrane"/>
    <property type="evidence" value="ECO:0007669"/>
    <property type="project" value="TreeGrafter"/>
</dbReference>
<evidence type="ECO:0000256" key="4">
    <source>
        <dbReference type="ARBA" id="ARBA00022801"/>
    </source>
</evidence>
<dbReference type="PRINTS" id="PR00738">
    <property type="entry name" value="GLHYDRLASE20"/>
</dbReference>
<comment type="similarity">
    <text evidence="2">Belongs to the glycosyl hydrolase 20 family.</text>
</comment>
<dbReference type="InterPro" id="IPR017853">
    <property type="entry name" value="GH"/>
</dbReference>
<proteinExistence type="inferred from homology"/>
<feature type="active site" description="Proton donor" evidence="8">
    <location>
        <position position="437"/>
    </location>
</feature>
<dbReference type="GO" id="GO:0005975">
    <property type="term" value="P:carbohydrate metabolic process"/>
    <property type="evidence" value="ECO:0007669"/>
    <property type="project" value="InterPro"/>
</dbReference>
<dbReference type="Gene3D" id="3.20.20.80">
    <property type="entry name" value="Glycosidases"/>
    <property type="match status" value="1"/>
</dbReference>
<evidence type="ECO:0000256" key="2">
    <source>
        <dbReference type="ARBA" id="ARBA00006285"/>
    </source>
</evidence>
<evidence type="ECO:0000259" key="9">
    <source>
        <dbReference type="Pfam" id="PF00728"/>
    </source>
</evidence>
<accession>A0A0J9EDG2</accession>
<dbReference type="SUPFAM" id="SSF55545">
    <property type="entry name" value="beta-N-acetylhexosaminidase-like domain"/>
    <property type="match status" value="1"/>
</dbReference>
<dbReference type="STRING" id="1675527.AIOL_000875"/>
<evidence type="ECO:0000256" key="3">
    <source>
        <dbReference type="ARBA" id="ARBA00012663"/>
    </source>
</evidence>
<evidence type="ECO:0000256" key="1">
    <source>
        <dbReference type="ARBA" id="ARBA00001231"/>
    </source>
</evidence>
<dbReference type="CDD" id="cd06563">
    <property type="entry name" value="GH20_chitobiase-like"/>
    <property type="match status" value="1"/>
</dbReference>
<keyword evidence="5 11" id="KW-0326">Glycosidase</keyword>
<evidence type="ECO:0000259" key="10">
    <source>
        <dbReference type="Pfam" id="PF02838"/>
    </source>
</evidence>
<evidence type="ECO:0000256" key="8">
    <source>
        <dbReference type="PIRSR" id="PIRSR625705-1"/>
    </source>
</evidence>
<dbReference type="Pfam" id="PF00728">
    <property type="entry name" value="Glyco_hydro_20"/>
    <property type="match status" value="1"/>
</dbReference>
<dbReference type="EC" id="3.2.1.52" evidence="3"/>